<dbReference type="SUPFAM" id="SSF49401">
    <property type="entry name" value="Bacterial adhesins"/>
    <property type="match status" value="1"/>
</dbReference>
<keyword evidence="4" id="KW-0281">Fimbrium</keyword>
<keyword evidence="3 5" id="KW-0732">Signal</keyword>
<dbReference type="AlphaFoldDB" id="A0A5B2UKQ2"/>
<comment type="caution">
    <text evidence="7">The sequence shown here is derived from an EMBL/GenBank/DDBJ whole genome shotgun (WGS) entry which is preliminary data.</text>
</comment>
<dbReference type="Proteomes" id="UP000325296">
    <property type="component" value="Unassembled WGS sequence"/>
</dbReference>
<proteinExistence type="inferred from homology"/>
<comment type="subcellular location">
    <subcellularLocation>
        <location evidence="1">Fimbrium</location>
    </subcellularLocation>
</comment>
<feature type="signal peptide" evidence="5">
    <location>
        <begin position="1"/>
        <end position="39"/>
    </location>
</feature>
<name>A0A5B2UKQ2_9PSED</name>
<evidence type="ECO:0000313" key="7">
    <source>
        <dbReference type="EMBL" id="KAA2226970.1"/>
    </source>
</evidence>
<dbReference type="PANTHER" id="PTHR33420:SF3">
    <property type="entry name" value="FIMBRIAL SUBUNIT ELFA"/>
    <property type="match status" value="1"/>
</dbReference>
<feature type="domain" description="Fimbrial-type adhesion" evidence="6">
    <location>
        <begin position="213"/>
        <end position="358"/>
    </location>
</feature>
<dbReference type="InterPro" id="IPR050263">
    <property type="entry name" value="Bact_Fimbrial_Adh_Pro"/>
</dbReference>
<protein>
    <submittedName>
        <fullName evidence="7">Type 1 fimbrial protein</fullName>
    </submittedName>
</protein>
<dbReference type="EMBL" id="VUOL01000017">
    <property type="protein sequence ID" value="KAA2226970.1"/>
    <property type="molecule type" value="Genomic_DNA"/>
</dbReference>
<evidence type="ECO:0000256" key="3">
    <source>
        <dbReference type="ARBA" id="ARBA00022729"/>
    </source>
</evidence>
<accession>A0A5B2UKQ2</accession>
<organism evidence="7 8">
    <name type="scientific">Pseudomonas brenneri</name>
    <dbReference type="NCBI Taxonomy" id="129817"/>
    <lineage>
        <taxon>Bacteria</taxon>
        <taxon>Pseudomonadati</taxon>
        <taxon>Pseudomonadota</taxon>
        <taxon>Gammaproteobacteria</taxon>
        <taxon>Pseudomonadales</taxon>
        <taxon>Pseudomonadaceae</taxon>
        <taxon>Pseudomonas</taxon>
    </lineage>
</organism>
<sequence length="359" mass="37658">MREGQGGSRGDRAMSCNMRQLFLATLMLVATLAACDVQANVSCYPEPPVALSIASISVPANPRMGQVLGNPQGYALDALNAVSCSYAAGIVSDHWSYLGVARNMRFTGKYFGHSGLSLPIYTTGMVGVGFGLMAQDREGGEWKSISQGITILRGPLRPGLATWGVRVRVVFFVTGTISGGVLYPQPFAEFRVHPEFNFPHLFTFGSIVVGPPLKPTCSVSTPSVPINLGAVAATQFRGVGSVAGSASRDIQLQCAGGTGGSQDVLLTLTDQIQPANRSDRLTLTGDSTATGVALQLLHGNAVLSYGADSNAPDNPNQWQAGSTGNGAFQITLTARYLQTEPTVHPGTANGLATFTLSYR</sequence>
<dbReference type="PANTHER" id="PTHR33420">
    <property type="entry name" value="FIMBRIAL SUBUNIT ELFA-RELATED"/>
    <property type="match status" value="1"/>
</dbReference>
<comment type="similarity">
    <text evidence="2">Belongs to the fimbrial protein family.</text>
</comment>
<dbReference type="InterPro" id="IPR008966">
    <property type="entry name" value="Adhesion_dom_sf"/>
</dbReference>
<dbReference type="Pfam" id="PF00419">
    <property type="entry name" value="Fimbrial"/>
    <property type="match status" value="1"/>
</dbReference>
<evidence type="ECO:0000256" key="5">
    <source>
        <dbReference type="SAM" id="SignalP"/>
    </source>
</evidence>
<evidence type="ECO:0000259" key="6">
    <source>
        <dbReference type="Pfam" id="PF00419"/>
    </source>
</evidence>
<feature type="chain" id="PRO_5023017697" evidence="5">
    <location>
        <begin position="40"/>
        <end position="359"/>
    </location>
</feature>
<evidence type="ECO:0000256" key="4">
    <source>
        <dbReference type="ARBA" id="ARBA00023263"/>
    </source>
</evidence>
<dbReference type="InterPro" id="IPR036937">
    <property type="entry name" value="Adhesion_dom_fimbrial_sf"/>
</dbReference>
<evidence type="ECO:0000256" key="2">
    <source>
        <dbReference type="ARBA" id="ARBA00006671"/>
    </source>
</evidence>
<dbReference type="GO" id="GO:0043709">
    <property type="term" value="P:cell adhesion involved in single-species biofilm formation"/>
    <property type="evidence" value="ECO:0007669"/>
    <property type="project" value="TreeGrafter"/>
</dbReference>
<gene>
    <name evidence="7" type="ORF">F1720_23580</name>
</gene>
<evidence type="ECO:0000256" key="1">
    <source>
        <dbReference type="ARBA" id="ARBA00004561"/>
    </source>
</evidence>
<reference evidence="7 8" key="1">
    <citation type="submission" date="2019-09" db="EMBL/GenBank/DDBJ databases">
        <title>Draft genome sequence of Pseudomonas brenneri CCUG 51514(T).</title>
        <authorList>
            <person name="Tunovic T."/>
            <person name="Pineiro-Iglesias B."/>
            <person name="Unosson C."/>
            <person name="Inganas E."/>
            <person name="Ohlen M."/>
            <person name="Cardew S."/>
            <person name="Jensie-Markopoulos S."/>
            <person name="Salva-Serra F."/>
            <person name="Jaen-Luchoro D."/>
            <person name="Svensson-Stadler L."/>
            <person name="Chun J."/>
            <person name="Moore E."/>
        </authorList>
    </citation>
    <scope>NUCLEOTIDE SEQUENCE [LARGE SCALE GENOMIC DNA]</scope>
    <source>
        <strain evidence="7 8">CCUG 51514</strain>
    </source>
</reference>
<dbReference type="Gene3D" id="2.60.40.1090">
    <property type="entry name" value="Fimbrial-type adhesion domain"/>
    <property type="match status" value="1"/>
</dbReference>
<dbReference type="PROSITE" id="PS51257">
    <property type="entry name" value="PROKAR_LIPOPROTEIN"/>
    <property type="match status" value="1"/>
</dbReference>
<evidence type="ECO:0000313" key="8">
    <source>
        <dbReference type="Proteomes" id="UP000325296"/>
    </source>
</evidence>
<dbReference type="GO" id="GO:0009289">
    <property type="term" value="C:pilus"/>
    <property type="evidence" value="ECO:0007669"/>
    <property type="project" value="UniProtKB-SubCell"/>
</dbReference>
<dbReference type="InterPro" id="IPR000259">
    <property type="entry name" value="Adhesion_dom_fimbrial"/>
</dbReference>